<dbReference type="eggNOG" id="KOG3656">
    <property type="taxonomic scope" value="Eukaryota"/>
</dbReference>
<feature type="region of interest" description="Disordered" evidence="12">
    <location>
        <begin position="1"/>
        <end position="23"/>
    </location>
</feature>
<feature type="transmembrane region" description="Helical" evidence="13">
    <location>
        <begin position="162"/>
        <end position="180"/>
    </location>
</feature>
<dbReference type="Pfam" id="PF00001">
    <property type="entry name" value="7tm_1"/>
    <property type="match status" value="1"/>
</dbReference>
<accession>L9JGM7</accession>
<keyword evidence="4 13" id="KW-0812">Transmembrane</keyword>
<evidence type="ECO:0000313" key="15">
    <source>
        <dbReference type="EMBL" id="ELW49736.1"/>
    </source>
</evidence>
<gene>
    <name evidence="15" type="ORF">TREES_T100000842</name>
</gene>
<dbReference type="AlphaFoldDB" id="L9JGM7"/>
<name>L9JGM7_TUPCH</name>
<keyword evidence="8" id="KW-1015">Disulfide bond</keyword>
<evidence type="ECO:0000256" key="1">
    <source>
        <dbReference type="ARBA" id="ARBA00004651"/>
    </source>
</evidence>
<evidence type="ECO:0000256" key="7">
    <source>
        <dbReference type="ARBA" id="ARBA00023136"/>
    </source>
</evidence>
<evidence type="ECO:0000256" key="8">
    <source>
        <dbReference type="ARBA" id="ARBA00023157"/>
    </source>
</evidence>
<dbReference type="EMBL" id="KB320989">
    <property type="protein sequence ID" value="ELW49736.1"/>
    <property type="molecule type" value="Genomic_DNA"/>
</dbReference>
<keyword evidence="6" id="KW-0297">G-protein coupled receptor</keyword>
<keyword evidence="16" id="KW-1185">Reference proteome</keyword>
<dbReference type="PRINTS" id="PR00237">
    <property type="entry name" value="GPCRRHODOPSN"/>
</dbReference>
<feature type="transmembrane region" description="Helical" evidence="13">
    <location>
        <begin position="349"/>
        <end position="373"/>
    </location>
</feature>
<dbReference type="FunFam" id="1.20.1070.10:FF:000199">
    <property type="entry name" value="Gonadotropin-releasing hormone II receptor"/>
    <property type="match status" value="1"/>
</dbReference>
<feature type="transmembrane region" description="Helical" evidence="13">
    <location>
        <begin position="289"/>
        <end position="312"/>
    </location>
</feature>
<feature type="domain" description="G-protein coupled receptors family 1 profile" evidence="14">
    <location>
        <begin position="138"/>
        <end position="404"/>
    </location>
</feature>
<dbReference type="PANTHER" id="PTHR24241">
    <property type="entry name" value="NEUROPEPTIDE RECEPTOR-RELATED G-PROTEIN COUPLED RECEPTOR"/>
    <property type="match status" value="1"/>
</dbReference>
<keyword evidence="10" id="KW-0807">Transducer</keyword>
<dbReference type="PROSITE" id="PS50262">
    <property type="entry name" value="G_PROTEIN_RECEP_F1_2"/>
    <property type="match status" value="1"/>
</dbReference>
<evidence type="ECO:0000256" key="4">
    <source>
        <dbReference type="ARBA" id="ARBA00022692"/>
    </source>
</evidence>
<dbReference type="GO" id="GO:0005886">
    <property type="term" value="C:plasma membrane"/>
    <property type="evidence" value="ECO:0007669"/>
    <property type="project" value="UniProtKB-SubCell"/>
</dbReference>
<evidence type="ECO:0000313" key="16">
    <source>
        <dbReference type="Proteomes" id="UP000011518"/>
    </source>
</evidence>
<dbReference type="GO" id="GO:0032870">
    <property type="term" value="P:cellular response to hormone stimulus"/>
    <property type="evidence" value="ECO:0007669"/>
    <property type="project" value="TreeGrafter"/>
</dbReference>
<keyword evidence="3" id="KW-0597">Phosphoprotein</keyword>
<reference evidence="16" key="1">
    <citation type="submission" date="2012-07" db="EMBL/GenBank/DDBJ databases">
        <title>Genome of the Chinese tree shrew, a rising model animal genetically related to primates.</title>
        <authorList>
            <person name="Zhang G."/>
            <person name="Fan Y."/>
            <person name="Yao Y."/>
            <person name="Huang Z."/>
        </authorList>
    </citation>
    <scope>NUCLEOTIDE SEQUENCE [LARGE SCALE GENOMIC DNA]</scope>
</reference>
<evidence type="ECO:0000256" key="6">
    <source>
        <dbReference type="ARBA" id="ARBA00023040"/>
    </source>
</evidence>
<comment type="subcellular location">
    <subcellularLocation>
        <location evidence="1">Cell membrane</location>
        <topology evidence="1">Multi-pass membrane protein</topology>
    </subcellularLocation>
</comment>
<dbReference type="InterPro" id="IPR000276">
    <property type="entry name" value="GPCR_Rhodpsn"/>
</dbReference>
<evidence type="ECO:0000256" key="3">
    <source>
        <dbReference type="ARBA" id="ARBA00022553"/>
    </source>
</evidence>
<dbReference type="SUPFAM" id="SSF81321">
    <property type="entry name" value="Family A G protein-coupled receptor-like"/>
    <property type="match status" value="1"/>
</dbReference>
<keyword evidence="5 13" id="KW-1133">Transmembrane helix</keyword>
<dbReference type="GO" id="GO:0042277">
    <property type="term" value="F:peptide binding"/>
    <property type="evidence" value="ECO:0007669"/>
    <property type="project" value="TreeGrafter"/>
</dbReference>
<dbReference type="STRING" id="246437.L9JGM7"/>
<dbReference type="FunCoup" id="L9JGM7">
    <property type="interactions" value="441"/>
</dbReference>
<sequence length="461" mass="50526">MQRRPIPAHQCEHISPELTSPHEGLPLPSPHIPIRAAPTQTLPGLALSTEADPGVHDSGSLDFTALLPPNSRPQSRLLGDPTAPMSVGNGTPWESAVGEEVWAGSGVEVEGSELPTFSAAAKVRVGVTIVLFISSAGGNLAVLWSVTRPQPSQLRPSPVRRLFAHLAAADLLVTFVVMPLDATWNITVQWLAGDIACRTLMFLKLMAMYAAAFLPVVIGLDRQAAVLNPLGPRSGRRRLLGAAWGLSFLLALPQLFLFHTVRRAGPVPFTQCVTKGSFKARWQETTYNLFTFCCLFLLPLTAMAVCYSRIVISVSSSRKKKGSHAPASEFALRRSLDNRPRVRLRALRLALLVLLTFVLCWTPYYLLGLWYWFSPTMLTEVPPSLSHILFLFGLLNAPLDPLLYGAFTLGCRRGHQELSIDSSKEGVSERMPQQEIQALRQLEAQTNVTPGRAAETKETFL</sequence>
<keyword evidence="7 13" id="KW-0472">Membrane</keyword>
<dbReference type="PANTHER" id="PTHR24241:SF69">
    <property type="entry name" value="GONADOTROPIN-RELEASING HORMONE II RECEPTOR-RELATED"/>
    <property type="match status" value="1"/>
</dbReference>
<keyword evidence="9 15" id="KW-0675">Receptor</keyword>
<dbReference type="PRINTS" id="PR00529">
    <property type="entry name" value="GNADOTRPHINR"/>
</dbReference>
<feature type="transmembrane region" description="Helical" evidence="13">
    <location>
        <begin position="385"/>
        <end position="407"/>
    </location>
</feature>
<dbReference type="InParanoid" id="L9JGM7"/>
<evidence type="ECO:0000256" key="12">
    <source>
        <dbReference type="SAM" id="MobiDB-lite"/>
    </source>
</evidence>
<evidence type="ECO:0000256" key="2">
    <source>
        <dbReference type="ARBA" id="ARBA00022475"/>
    </source>
</evidence>
<dbReference type="Proteomes" id="UP000011518">
    <property type="component" value="Unassembled WGS sequence"/>
</dbReference>
<dbReference type="GO" id="GO:0016500">
    <property type="term" value="F:protein-hormone receptor activity"/>
    <property type="evidence" value="ECO:0007669"/>
    <property type="project" value="InterPro"/>
</dbReference>
<dbReference type="InterPro" id="IPR001658">
    <property type="entry name" value="GphnRH_fam_rcpt"/>
</dbReference>
<evidence type="ECO:0000259" key="14">
    <source>
        <dbReference type="PROSITE" id="PS50262"/>
    </source>
</evidence>
<dbReference type="GO" id="GO:0004930">
    <property type="term" value="F:G protein-coupled receptor activity"/>
    <property type="evidence" value="ECO:0007669"/>
    <property type="project" value="UniProtKB-KW"/>
</dbReference>
<feature type="transmembrane region" description="Helical" evidence="13">
    <location>
        <begin position="239"/>
        <end position="258"/>
    </location>
</feature>
<keyword evidence="2" id="KW-1003">Cell membrane</keyword>
<evidence type="ECO:0000256" key="13">
    <source>
        <dbReference type="SAM" id="Phobius"/>
    </source>
</evidence>
<protein>
    <recommendedName>
        <fullName evidence="11">Type II GnRH receptor</fullName>
    </recommendedName>
</protein>
<proteinExistence type="predicted"/>
<dbReference type="InterPro" id="IPR017452">
    <property type="entry name" value="GPCR_Rhodpsn_7TM"/>
</dbReference>
<evidence type="ECO:0000256" key="9">
    <source>
        <dbReference type="ARBA" id="ARBA00023170"/>
    </source>
</evidence>
<organism evidence="15 16">
    <name type="scientific">Tupaia chinensis</name>
    <name type="common">Chinese tree shrew</name>
    <name type="synonym">Tupaia belangeri chinensis</name>
    <dbReference type="NCBI Taxonomy" id="246437"/>
    <lineage>
        <taxon>Eukaryota</taxon>
        <taxon>Metazoa</taxon>
        <taxon>Chordata</taxon>
        <taxon>Craniata</taxon>
        <taxon>Vertebrata</taxon>
        <taxon>Euteleostomi</taxon>
        <taxon>Mammalia</taxon>
        <taxon>Eutheria</taxon>
        <taxon>Euarchontoglires</taxon>
        <taxon>Scandentia</taxon>
        <taxon>Tupaiidae</taxon>
        <taxon>Tupaia</taxon>
    </lineage>
</organism>
<feature type="transmembrane region" description="Helical" evidence="13">
    <location>
        <begin position="200"/>
        <end position="218"/>
    </location>
</feature>
<evidence type="ECO:0000256" key="10">
    <source>
        <dbReference type="ARBA" id="ARBA00023224"/>
    </source>
</evidence>
<evidence type="ECO:0000256" key="5">
    <source>
        <dbReference type="ARBA" id="ARBA00022989"/>
    </source>
</evidence>
<reference evidence="16" key="2">
    <citation type="journal article" date="2013" name="Nat. Commun.">
        <title>Genome of the Chinese tree shrew.</title>
        <authorList>
            <person name="Fan Y."/>
            <person name="Huang Z.Y."/>
            <person name="Cao C.C."/>
            <person name="Chen C.S."/>
            <person name="Chen Y.X."/>
            <person name="Fan D.D."/>
            <person name="He J."/>
            <person name="Hou H.L."/>
            <person name="Hu L."/>
            <person name="Hu X.T."/>
            <person name="Jiang X.T."/>
            <person name="Lai R."/>
            <person name="Lang Y.S."/>
            <person name="Liang B."/>
            <person name="Liao S.G."/>
            <person name="Mu D."/>
            <person name="Ma Y.Y."/>
            <person name="Niu Y.Y."/>
            <person name="Sun X.Q."/>
            <person name="Xia J.Q."/>
            <person name="Xiao J."/>
            <person name="Xiong Z.Q."/>
            <person name="Xu L."/>
            <person name="Yang L."/>
            <person name="Zhang Y."/>
            <person name="Zhao W."/>
            <person name="Zhao X.D."/>
            <person name="Zheng Y.T."/>
            <person name="Zhou J.M."/>
            <person name="Zhu Y.B."/>
            <person name="Zhang G.J."/>
            <person name="Wang J."/>
            <person name="Yao Y.G."/>
        </authorList>
    </citation>
    <scope>NUCLEOTIDE SEQUENCE [LARGE SCALE GENOMIC DNA]</scope>
</reference>
<evidence type="ECO:0000256" key="11">
    <source>
        <dbReference type="ARBA" id="ARBA00082552"/>
    </source>
</evidence>
<dbReference type="Gene3D" id="1.20.1070.10">
    <property type="entry name" value="Rhodopsin 7-helix transmembrane proteins"/>
    <property type="match status" value="1"/>
</dbReference>